<accession>A0A803M2D7</accession>
<feature type="compositionally biased region" description="Polar residues" evidence="1">
    <location>
        <begin position="226"/>
        <end position="238"/>
    </location>
</feature>
<feature type="compositionally biased region" description="Low complexity" evidence="1">
    <location>
        <begin position="120"/>
        <end position="140"/>
    </location>
</feature>
<protein>
    <submittedName>
        <fullName evidence="2">Uncharacterized protein</fullName>
    </submittedName>
</protein>
<reference evidence="2" key="1">
    <citation type="journal article" date="2017" name="Nature">
        <title>The genome of Chenopodium quinoa.</title>
        <authorList>
            <person name="Jarvis D.E."/>
            <person name="Ho Y.S."/>
            <person name="Lightfoot D.J."/>
            <person name="Schmoeckel S.M."/>
            <person name="Li B."/>
            <person name="Borm T.J.A."/>
            <person name="Ohyanagi H."/>
            <person name="Mineta K."/>
            <person name="Michell C.T."/>
            <person name="Saber N."/>
            <person name="Kharbatia N.M."/>
            <person name="Rupper R.R."/>
            <person name="Sharp A.R."/>
            <person name="Dally N."/>
            <person name="Boughton B.A."/>
            <person name="Woo Y.H."/>
            <person name="Gao G."/>
            <person name="Schijlen E.G.W.M."/>
            <person name="Guo X."/>
            <person name="Momin A.A."/>
            <person name="Negrao S."/>
            <person name="Al-Babili S."/>
            <person name="Gehring C."/>
            <person name="Roessner U."/>
            <person name="Jung C."/>
            <person name="Murphy K."/>
            <person name="Arold S.T."/>
            <person name="Gojobori T."/>
            <person name="van der Linden C.G."/>
            <person name="van Loo E.N."/>
            <person name="Jellen E.N."/>
            <person name="Maughan P.J."/>
            <person name="Tester M."/>
        </authorList>
    </citation>
    <scope>NUCLEOTIDE SEQUENCE [LARGE SCALE GENOMIC DNA]</scope>
    <source>
        <strain evidence="2">cv. PI 614886</strain>
    </source>
</reference>
<name>A0A803M2D7_CHEQI</name>
<dbReference type="AlphaFoldDB" id="A0A803M2D7"/>
<feature type="region of interest" description="Disordered" evidence="1">
    <location>
        <begin position="63"/>
        <end position="157"/>
    </location>
</feature>
<dbReference type="PANTHER" id="PTHR35692:SF1">
    <property type="entry name" value="F26F24.11"/>
    <property type="match status" value="1"/>
</dbReference>
<evidence type="ECO:0000313" key="2">
    <source>
        <dbReference type="EnsemblPlants" id="AUR62022385-RA:cds"/>
    </source>
</evidence>
<feature type="compositionally biased region" description="Basic and acidic residues" evidence="1">
    <location>
        <begin position="239"/>
        <end position="268"/>
    </location>
</feature>
<evidence type="ECO:0000313" key="3">
    <source>
        <dbReference type="Proteomes" id="UP000596660"/>
    </source>
</evidence>
<keyword evidence="3" id="KW-1185">Reference proteome</keyword>
<feature type="compositionally biased region" description="Low complexity" evidence="1">
    <location>
        <begin position="269"/>
        <end position="288"/>
    </location>
</feature>
<dbReference type="PANTHER" id="PTHR35692">
    <property type="entry name" value="F26F24.11"/>
    <property type="match status" value="1"/>
</dbReference>
<reference evidence="2" key="2">
    <citation type="submission" date="2021-03" db="UniProtKB">
        <authorList>
            <consortium name="EnsemblPlants"/>
        </authorList>
    </citation>
    <scope>IDENTIFICATION</scope>
</reference>
<feature type="region of interest" description="Disordered" evidence="1">
    <location>
        <begin position="206"/>
        <end position="320"/>
    </location>
</feature>
<proteinExistence type="predicted"/>
<dbReference type="EnsemblPlants" id="AUR62022385-RA">
    <property type="protein sequence ID" value="AUR62022385-RA:cds"/>
    <property type="gene ID" value="AUR62022385"/>
</dbReference>
<dbReference type="Gramene" id="AUR62022385-RA">
    <property type="protein sequence ID" value="AUR62022385-RA:cds"/>
    <property type="gene ID" value="AUR62022385"/>
</dbReference>
<dbReference type="Proteomes" id="UP000596660">
    <property type="component" value="Unplaced"/>
</dbReference>
<organism evidence="2 3">
    <name type="scientific">Chenopodium quinoa</name>
    <name type="common">Quinoa</name>
    <dbReference type="NCBI Taxonomy" id="63459"/>
    <lineage>
        <taxon>Eukaryota</taxon>
        <taxon>Viridiplantae</taxon>
        <taxon>Streptophyta</taxon>
        <taxon>Embryophyta</taxon>
        <taxon>Tracheophyta</taxon>
        <taxon>Spermatophyta</taxon>
        <taxon>Magnoliopsida</taxon>
        <taxon>eudicotyledons</taxon>
        <taxon>Gunneridae</taxon>
        <taxon>Pentapetalae</taxon>
        <taxon>Caryophyllales</taxon>
        <taxon>Chenopodiaceae</taxon>
        <taxon>Chenopodioideae</taxon>
        <taxon>Atripliceae</taxon>
        <taxon>Chenopodium</taxon>
    </lineage>
</organism>
<feature type="compositionally biased region" description="Low complexity" evidence="1">
    <location>
        <begin position="207"/>
        <end position="217"/>
    </location>
</feature>
<feature type="compositionally biased region" description="Low complexity" evidence="1">
    <location>
        <begin position="303"/>
        <end position="317"/>
    </location>
</feature>
<evidence type="ECO:0000256" key="1">
    <source>
        <dbReference type="SAM" id="MobiDB-lite"/>
    </source>
</evidence>
<feature type="region of interest" description="Disordered" evidence="1">
    <location>
        <begin position="331"/>
        <end position="350"/>
    </location>
</feature>
<sequence>MYDLETGDIFVSRDVKFHENEFPFVTSGDSTLSHVSVEGESNVDGGIDFDFLDDLEHVLEVGETSTELGSRDSSDCTLLDTPNPSPNATPATTPAATPLDAAGSLVRDTPAATSADRSSHAAATASGMGSSTGDDPSSSPLVLGRGQRPRHSPGWHHTDESAVEQILAEAMDHCVLQQVAAINCSSFSHSVLPSNLESRFQRLKTFPSSSASSSNPSKPVPKPQLGPNSANELKNSVTELKDEKPISDDFVKTPEKTPEKEKKSDRKSGSGYLSSSGSSNSSSGYLNSPNNRGKQGVKKGKDGNFSSGSSNSGLKASTKSVKTGCFWCSPKRVSRKKSDGGGSTRNRAFELGDDWGKHDEILSDLRLDFSINDDLSDDDSDYSFGHH</sequence>
<feature type="compositionally biased region" description="Low complexity" evidence="1">
    <location>
        <begin position="80"/>
        <end position="102"/>
    </location>
</feature>